<evidence type="ECO:0000256" key="5">
    <source>
        <dbReference type="ARBA" id="ARBA00022692"/>
    </source>
</evidence>
<keyword evidence="4" id="KW-0645">Protease</keyword>
<dbReference type="AlphaFoldDB" id="A0A6P2CVR7"/>
<dbReference type="GO" id="GO:0046872">
    <property type="term" value="F:metal ion binding"/>
    <property type="evidence" value="ECO:0007669"/>
    <property type="project" value="UniProtKB-KW"/>
</dbReference>
<dbReference type="EMBL" id="LR593886">
    <property type="protein sequence ID" value="VTR92255.1"/>
    <property type="molecule type" value="Genomic_DNA"/>
</dbReference>
<comment type="similarity">
    <text evidence="3">Belongs to the peptidase M50B family.</text>
</comment>
<evidence type="ECO:0000313" key="17">
    <source>
        <dbReference type="Proteomes" id="UP000464178"/>
    </source>
</evidence>
<feature type="transmembrane region" description="Helical" evidence="13">
    <location>
        <begin position="12"/>
        <end position="34"/>
    </location>
</feature>
<dbReference type="InterPro" id="IPR046483">
    <property type="entry name" value="DUF6576"/>
</dbReference>
<feature type="domain" description="Peptidase M50" evidence="14">
    <location>
        <begin position="54"/>
        <end position="274"/>
    </location>
</feature>
<keyword evidence="17" id="KW-1185">Reference proteome</keyword>
<keyword evidence="9 13" id="KW-1133">Transmembrane helix</keyword>
<feature type="transmembrane region" description="Helical" evidence="13">
    <location>
        <begin position="103"/>
        <end position="131"/>
    </location>
</feature>
<evidence type="ECO:0000256" key="6">
    <source>
        <dbReference type="ARBA" id="ARBA00022723"/>
    </source>
</evidence>
<dbReference type="PANTHER" id="PTHR39188">
    <property type="entry name" value="MEMBRANE-ASSOCIATED ZINC METALLOPROTEASE M50B"/>
    <property type="match status" value="1"/>
</dbReference>
<keyword evidence="11 13" id="KW-0472">Membrane</keyword>
<evidence type="ECO:0000256" key="10">
    <source>
        <dbReference type="ARBA" id="ARBA00023049"/>
    </source>
</evidence>
<reference evidence="16 17" key="1">
    <citation type="submission" date="2019-05" db="EMBL/GenBank/DDBJ databases">
        <authorList>
            <consortium name="Science for Life Laboratories"/>
        </authorList>
    </citation>
    <scope>NUCLEOTIDE SEQUENCE [LARGE SCALE GENOMIC DNA]</scope>
    <source>
        <strain evidence="16">Soil9</strain>
    </source>
</reference>
<evidence type="ECO:0000313" key="16">
    <source>
        <dbReference type="EMBL" id="VTR92255.1"/>
    </source>
</evidence>
<evidence type="ECO:0000256" key="4">
    <source>
        <dbReference type="ARBA" id="ARBA00022670"/>
    </source>
</evidence>
<comment type="subcellular location">
    <subcellularLocation>
        <location evidence="2">Membrane</location>
        <topology evidence="2">Multi-pass membrane protein</topology>
    </subcellularLocation>
</comment>
<evidence type="ECO:0000259" key="14">
    <source>
        <dbReference type="Pfam" id="PF02163"/>
    </source>
</evidence>
<dbReference type="GO" id="GO:0008237">
    <property type="term" value="F:metallopeptidase activity"/>
    <property type="evidence" value="ECO:0007669"/>
    <property type="project" value="UniProtKB-KW"/>
</dbReference>
<evidence type="ECO:0000256" key="9">
    <source>
        <dbReference type="ARBA" id="ARBA00022989"/>
    </source>
</evidence>
<dbReference type="GO" id="GO:0016020">
    <property type="term" value="C:membrane"/>
    <property type="evidence" value="ECO:0007669"/>
    <property type="project" value="UniProtKB-SubCell"/>
</dbReference>
<evidence type="ECO:0000256" key="8">
    <source>
        <dbReference type="ARBA" id="ARBA00022833"/>
    </source>
</evidence>
<accession>A0A6P2CVR7</accession>
<dbReference type="Proteomes" id="UP000464178">
    <property type="component" value="Chromosome"/>
</dbReference>
<evidence type="ECO:0000256" key="1">
    <source>
        <dbReference type="ARBA" id="ARBA00001947"/>
    </source>
</evidence>
<evidence type="ECO:0000256" key="3">
    <source>
        <dbReference type="ARBA" id="ARBA00007931"/>
    </source>
</evidence>
<dbReference type="Pfam" id="PF02163">
    <property type="entry name" value="Peptidase_M50"/>
    <property type="match status" value="1"/>
</dbReference>
<sequence length="401" mass="45629">MRDPMSWSIPLFRLFGIQVRVHVFFFIVTLGLFFRQMQLTQYDNVWWGDKFLLTVVALFGIILLHEFGHCFGARYVGGDAREILIWPLGGLAFTEIPHRWKPLFTTVAAGPGVNVLICLVCAGGILAAGFVPTLDPTIDPHRVEAAKLRDSRIYTSSYKVKLYKAGTAEEPTLKEFTKKQEEYETAHGKGSFPKPSDAAKFTEAVQEMGYERAVLPGWVLWAYRIFWLSWLLFLFNMLPAYPLDGGQLLQSLVWARTDYRRGVVVAAYTGITVSIVFLVVSIAWNESLFMGLALFMLYSASMKLMQLDMEDGPFGYDFSAGYTSLERDDEPPPQPKRPGPVARWLQARKARRVARETEAKQRDEERMDLLLEKIARSGQGSLTDEERQFLKRVSARKRNTS</sequence>
<keyword evidence="5 13" id="KW-0812">Transmembrane</keyword>
<proteinExistence type="inferred from homology"/>
<evidence type="ECO:0000256" key="13">
    <source>
        <dbReference type="SAM" id="Phobius"/>
    </source>
</evidence>
<feature type="domain" description="DUF6576" evidence="15">
    <location>
        <begin position="358"/>
        <end position="395"/>
    </location>
</feature>
<feature type="transmembrane region" description="Helical" evidence="13">
    <location>
        <begin position="262"/>
        <end position="282"/>
    </location>
</feature>
<organism evidence="16 17">
    <name type="scientific">Gemmata massiliana</name>
    <dbReference type="NCBI Taxonomy" id="1210884"/>
    <lineage>
        <taxon>Bacteria</taxon>
        <taxon>Pseudomonadati</taxon>
        <taxon>Planctomycetota</taxon>
        <taxon>Planctomycetia</taxon>
        <taxon>Gemmatales</taxon>
        <taxon>Gemmataceae</taxon>
        <taxon>Gemmata</taxon>
    </lineage>
</organism>
<dbReference type="PANTHER" id="PTHR39188:SF3">
    <property type="entry name" value="STAGE IV SPORULATION PROTEIN FB"/>
    <property type="match status" value="1"/>
</dbReference>
<protein>
    <submittedName>
        <fullName evidence="16">Uncharacterized protein</fullName>
    </submittedName>
</protein>
<comment type="cofactor">
    <cofactor evidence="1">
        <name>Zn(2+)</name>
        <dbReference type="ChEBI" id="CHEBI:29105"/>
    </cofactor>
</comment>
<keyword evidence="8" id="KW-0862">Zinc</keyword>
<dbReference type="Pfam" id="PF20216">
    <property type="entry name" value="DUF6576"/>
    <property type="match status" value="1"/>
</dbReference>
<feature type="transmembrane region" description="Helical" evidence="13">
    <location>
        <begin position="46"/>
        <end position="64"/>
    </location>
</feature>
<keyword evidence="10" id="KW-0482">Metalloprotease</keyword>
<evidence type="ECO:0000256" key="7">
    <source>
        <dbReference type="ARBA" id="ARBA00022801"/>
    </source>
</evidence>
<feature type="transmembrane region" description="Helical" evidence="13">
    <location>
        <begin position="218"/>
        <end position="241"/>
    </location>
</feature>
<keyword evidence="6" id="KW-0479">Metal-binding</keyword>
<dbReference type="GO" id="GO:0006508">
    <property type="term" value="P:proteolysis"/>
    <property type="evidence" value="ECO:0007669"/>
    <property type="project" value="UniProtKB-KW"/>
</dbReference>
<dbReference type="RefSeq" id="WP_162667149.1">
    <property type="nucleotide sequence ID" value="NZ_LR593886.1"/>
</dbReference>
<evidence type="ECO:0000259" key="15">
    <source>
        <dbReference type="Pfam" id="PF20216"/>
    </source>
</evidence>
<dbReference type="InterPro" id="IPR008915">
    <property type="entry name" value="Peptidase_M50"/>
</dbReference>
<feature type="region of interest" description="Disordered" evidence="12">
    <location>
        <begin position="381"/>
        <end position="401"/>
    </location>
</feature>
<gene>
    <name evidence="16" type="ORF">SOIL9_54590</name>
</gene>
<evidence type="ECO:0000256" key="12">
    <source>
        <dbReference type="SAM" id="MobiDB-lite"/>
    </source>
</evidence>
<evidence type="ECO:0000256" key="2">
    <source>
        <dbReference type="ARBA" id="ARBA00004141"/>
    </source>
</evidence>
<name>A0A6P2CVR7_9BACT</name>
<evidence type="ECO:0000256" key="11">
    <source>
        <dbReference type="ARBA" id="ARBA00023136"/>
    </source>
</evidence>
<keyword evidence="7" id="KW-0378">Hydrolase</keyword>
<dbReference type="KEGG" id="gms:SOIL9_54590"/>